<protein>
    <submittedName>
        <fullName evidence="2">Uncharacterized protein</fullName>
    </submittedName>
</protein>
<organism evidence="2 3">
    <name type="scientific">Hyaloscypha variabilis (strain UAMH 11265 / GT02V1 / F)</name>
    <name type="common">Meliniomyces variabilis</name>
    <dbReference type="NCBI Taxonomy" id="1149755"/>
    <lineage>
        <taxon>Eukaryota</taxon>
        <taxon>Fungi</taxon>
        <taxon>Dikarya</taxon>
        <taxon>Ascomycota</taxon>
        <taxon>Pezizomycotina</taxon>
        <taxon>Leotiomycetes</taxon>
        <taxon>Helotiales</taxon>
        <taxon>Hyaloscyphaceae</taxon>
        <taxon>Hyaloscypha</taxon>
        <taxon>Hyaloscypha variabilis</taxon>
    </lineage>
</organism>
<accession>A0A2J6RM06</accession>
<dbReference type="Proteomes" id="UP000235786">
    <property type="component" value="Unassembled WGS sequence"/>
</dbReference>
<reference evidence="2 3" key="1">
    <citation type="submission" date="2016-04" db="EMBL/GenBank/DDBJ databases">
        <title>A degradative enzymes factory behind the ericoid mycorrhizal symbiosis.</title>
        <authorList>
            <consortium name="DOE Joint Genome Institute"/>
            <person name="Martino E."/>
            <person name="Morin E."/>
            <person name="Grelet G."/>
            <person name="Kuo A."/>
            <person name="Kohler A."/>
            <person name="Daghino S."/>
            <person name="Barry K."/>
            <person name="Choi C."/>
            <person name="Cichocki N."/>
            <person name="Clum A."/>
            <person name="Copeland A."/>
            <person name="Hainaut M."/>
            <person name="Haridas S."/>
            <person name="Labutti K."/>
            <person name="Lindquist E."/>
            <person name="Lipzen A."/>
            <person name="Khouja H.-R."/>
            <person name="Murat C."/>
            <person name="Ohm R."/>
            <person name="Olson A."/>
            <person name="Spatafora J."/>
            <person name="Veneault-Fourrey C."/>
            <person name="Henrissat B."/>
            <person name="Grigoriev I."/>
            <person name="Martin F."/>
            <person name="Perotto S."/>
        </authorList>
    </citation>
    <scope>NUCLEOTIDE SEQUENCE [LARGE SCALE GENOMIC DNA]</scope>
    <source>
        <strain evidence="2 3">F</strain>
    </source>
</reference>
<name>A0A2J6RM06_HYAVF</name>
<dbReference type="AlphaFoldDB" id="A0A2J6RM06"/>
<proteinExistence type="predicted"/>
<dbReference type="OrthoDB" id="5030973at2759"/>
<gene>
    <name evidence="2" type="ORF">L207DRAFT_529527</name>
</gene>
<evidence type="ECO:0000313" key="3">
    <source>
        <dbReference type="Proteomes" id="UP000235786"/>
    </source>
</evidence>
<feature type="region of interest" description="Disordered" evidence="1">
    <location>
        <begin position="1"/>
        <end position="52"/>
    </location>
</feature>
<feature type="compositionally biased region" description="Polar residues" evidence="1">
    <location>
        <begin position="1"/>
        <end position="11"/>
    </location>
</feature>
<dbReference type="STRING" id="1149755.A0A2J6RM06"/>
<keyword evidence="3" id="KW-1185">Reference proteome</keyword>
<evidence type="ECO:0000313" key="2">
    <source>
        <dbReference type="EMBL" id="PMD39555.1"/>
    </source>
</evidence>
<feature type="compositionally biased region" description="Polar residues" evidence="1">
    <location>
        <begin position="39"/>
        <end position="52"/>
    </location>
</feature>
<dbReference type="EMBL" id="KZ613946">
    <property type="protein sequence ID" value="PMD39555.1"/>
    <property type="molecule type" value="Genomic_DNA"/>
</dbReference>
<evidence type="ECO:0000256" key="1">
    <source>
        <dbReference type="SAM" id="MobiDB-lite"/>
    </source>
</evidence>
<sequence length="301" mass="32169">MAENSNRNSNAFDDPSDDEGTTFTIELSPYDEGDEDSTYRTQNDPSRPHQRSNIVERQGAVDVRCVAADVVHGSLAPDGEAATLLVFDFQFDTRKRARRIVEAHMSFTFAASEDAEPDPVVLNVAPKGRMVVVPTQQTESTTRSGNAGANAGGGGLGLSLGLNAGVQWQKSVSRETHDATTVVGSIDLVGRNFGASNGVSWALLENRSVATGVPAFVRTAILLQRPDPDAAFHATVTIRAQADLRSSIGKLFGRVPRDDPILYDPSLPPTNKLRKYDGDNLGKIDLNDLSAVAFNNSGTSG</sequence>